<evidence type="ECO:0000256" key="5">
    <source>
        <dbReference type="ARBA" id="ARBA00022692"/>
    </source>
</evidence>
<gene>
    <name evidence="11" type="ORF">JDS37_11850</name>
</gene>
<reference evidence="11" key="1">
    <citation type="submission" date="2020-12" db="EMBL/GenBank/DDBJ databases">
        <title>Genome reconstruction of Halomonas venusta strain DSM 4743.</title>
        <authorList>
            <person name="Aguirre-Garrido J.F."/>
            <person name="Hernandez-Soto L.M."/>
            <person name="Martinez-Abarca F."/>
        </authorList>
    </citation>
    <scope>NUCLEOTIDE SEQUENCE</scope>
    <source>
        <strain evidence="11">4743</strain>
    </source>
</reference>
<evidence type="ECO:0000256" key="1">
    <source>
        <dbReference type="ARBA" id="ARBA00004429"/>
    </source>
</evidence>
<dbReference type="InterPro" id="IPR043429">
    <property type="entry name" value="ArtM/GltK/GlnP/TcyL/YhdX-like"/>
</dbReference>
<keyword evidence="5 9" id="KW-0812">Transmembrane</keyword>
<dbReference type="NCBIfam" id="TIGR01726">
    <property type="entry name" value="HEQRo_perm_3TM"/>
    <property type="match status" value="1"/>
</dbReference>
<sequence>MDIDLHYLISEIMANRIALLHGTMVTFAISILAIVAGTLFGVAIGVTVSYGIRSLRWAARAYIDIIRGTPVLVLILGTYYTSSVIGLSLSSFQAGALALTLFCASHVGEILRGALQSLPRGQIEAGQAIGLTFSGIFQHVLFPQALRYALPTWITAAVEIVKASTLISVIGVTELLLTTQQIISSNFLNMQFYLLAGAIYFMINFSIERLGRYVSNRLDLPARRII</sequence>
<evidence type="ECO:0000256" key="9">
    <source>
        <dbReference type="RuleBase" id="RU363032"/>
    </source>
</evidence>
<evidence type="ECO:0000313" key="12">
    <source>
        <dbReference type="Proteomes" id="UP000663479"/>
    </source>
</evidence>
<keyword evidence="4" id="KW-1003">Cell membrane</keyword>
<organism evidence="11 12">
    <name type="scientific">Vreelandella venusta</name>
    <dbReference type="NCBI Taxonomy" id="44935"/>
    <lineage>
        <taxon>Bacteria</taxon>
        <taxon>Pseudomonadati</taxon>
        <taxon>Pseudomonadota</taxon>
        <taxon>Gammaproteobacteria</taxon>
        <taxon>Oceanospirillales</taxon>
        <taxon>Halomonadaceae</taxon>
        <taxon>Vreelandella</taxon>
    </lineage>
</organism>
<proteinExistence type="inferred from homology"/>
<keyword evidence="7 9" id="KW-1133">Transmembrane helix</keyword>
<feature type="transmembrane region" description="Helical" evidence="9">
    <location>
        <begin position="25"/>
        <end position="49"/>
    </location>
</feature>
<keyword evidence="8 9" id="KW-0472">Membrane</keyword>
<keyword evidence="3 9" id="KW-0813">Transport</keyword>
<dbReference type="CDD" id="cd06261">
    <property type="entry name" value="TM_PBP2"/>
    <property type="match status" value="1"/>
</dbReference>
<dbReference type="Pfam" id="PF00528">
    <property type="entry name" value="BPD_transp_1"/>
    <property type="match status" value="1"/>
</dbReference>
<dbReference type="GO" id="GO:0022857">
    <property type="term" value="F:transmembrane transporter activity"/>
    <property type="evidence" value="ECO:0007669"/>
    <property type="project" value="InterPro"/>
</dbReference>
<dbReference type="EMBL" id="CP066539">
    <property type="protein sequence ID" value="QRL02013.1"/>
    <property type="molecule type" value="Genomic_DNA"/>
</dbReference>
<comment type="similarity">
    <text evidence="2">Belongs to the binding-protein-dependent transport system permease family. HisMQ subfamily.</text>
</comment>
<evidence type="ECO:0000256" key="7">
    <source>
        <dbReference type="ARBA" id="ARBA00022989"/>
    </source>
</evidence>
<dbReference type="InterPro" id="IPR000515">
    <property type="entry name" value="MetI-like"/>
</dbReference>
<name>A0AAP9ZBF3_9GAMM</name>
<evidence type="ECO:0000256" key="6">
    <source>
        <dbReference type="ARBA" id="ARBA00022970"/>
    </source>
</evidence>
<dbReference type="InterPro" id="IPR010065">
    <property type="entry name" value="AA_ABC_transptr_permease_3TM"/>
</dbReference>
<evidence type="ECO:0000256" key="3">
    <source>
        <dbReference type="ARBA" id="ARBA00022448"/>
    </source>
</evidence>
<accession>A0AAP9ZBF3</accession>
<evidence type="ECO:0000256" key="8">
    <source>
        <dbReference type="ARBA" id="ARBA00023136"/>
    </source>
</evidence>
<feature type="transmembrane region" description="Helical" evidence="9">
    <location>
        <begin position="153"/>
        <end position="178"/>
    </location>
</feature>
<dbReference type="RefSeq" id="WP_198350381.1">
    <property type="nucleotide sequence ID" value="NZ_BJUL01000005.1"/>
</dbReference>
<dbReference type="GO" id="GO:0043190">
    <property type="term" value="C:ATP-binding cassette (ABC) transporter complex"/>
    <property type="evidence" value="ECO:0007669"/>
    <property type="project" value="InterPro"/>
</dbReference>
<dbReference type="SUPFAM" id="SSF161098">
    <property type="entry name" value="MetI-like"/>
    <property type="match status" value="1"/>
</dbReference>
<dbReference type="PROSITE" id="PS50928">
    <property type="entry name" value="ABC_TM1"/>
    <property type="match status" value="1"/>
</dbReference>
<dbReference type="InterPro" id="IPR035906">
    <property type="entry name" value="MetI-like_sf"/>
</dbReference>
<dbReference type="Proteomes" id="UP000663479">
    <property type="component" value="Chromosome"/>
</dbReference>
<feature type="domain" description="ABC transmembrane type-1" evidence="10">
    <location>
        <begin position="23"/>
        <end position="211"/>
    </location>
</feature>
<dbReference type="PANTHER" id="PTHR30614">
    <property type="entry name" value="MEMBRANE COMPONENT OF AMINO ACID ABC TRANSPORTER"/>
    <property type="match status" value="1"/>
</dbReference>
<dbReference type="PANTHER" id="PTHR30614:SF0">
    <property type="entry name" value="L-CYSTINE TRANSPORT SYSTEM PERMEASE PROTEIN TCYL"/>
    <property type="match status" value="1"/>
</dbReference>
<feature type="transmembrane region" description="Helical" evidence="9">
    <location>
        <begin position="190"/>
        <end position="207"/>
    </location>
</feature>
<dbReference type="GO" id="GO:0006865">
    <property type="term" value="P:amino acid transport"/>
    <property type="evidence" value="ECO:0007669"/>
    <property type="project" value="UniProtKB-KW"/>
</dbReference>
<comment type="subcellular location">
    <subcellularLocation>
        <location evidence="1">Cell inner membrane</location>
        <topology evidence="1">Multi-pass membrane protein</topology>
    </subcellularLocation>
    <subcellularLocation>
        <location evidence="9">Cell membrane</location>
        <topology evidence="9">Multi-pass membrane protein</topology>
    </subcellularLocation>
</comment>
<dbReference type="Gene3D" id="1.10.3720.10">
    <property type="entry name" value="MetI-like"/>
    <property type="match status" value="1"/>
</dbReference>
<protein>
    <submittedName>
        <fullName evidence="11">Amino acid ABC transporter permease</fullName>
    </submittedName>
</protein>
<evidence type="ECO:0000256" key="2">
    <source>
        <dbReference type="ARBA" id="ARBA00010072"/>
    </source>
</evidence>
<evidence type="ECO:0000256" key="4">
    <source>
        <dbReference type="ARBA" id="ARBA00022475"/>
    </source>
</evidence>
<dbReference type="AlphaFoldDB" id="A0AAP9ZBF3"/>
<evidence type="ECO:0000313" key="11">
    <source>
        <dbReference type="EMBL" id="QRL02013.1"/>
    </source>
</evidence>
<keyword evidence="6" id="KW-0029">Amino-acid transport</keyword>
<evidence type="ECO:0000259" key="10">
    <source>
        <dbReference type="PROSITE" id="PS50928"/>
    </source>
</evidence>